<feature type="transmembrane region" description="Helical" evidence="5">
    <location>
        <begin position="105"/>
        <end position="126"/>
    </location>
</feature>
<keyword evidence="2 5" id="KW-0812">Transmembrane</keyword>
<dbReference type="WBParaSite" id="Csp11.Scaffold629.g8089.t1">
    <property type="protein sequence ID" value="Csp11.Scaffold629.g8089.t1"/>
    <property type="gene ID" value="Csp11.Scaffold629.g8089"/>
</dbReference>
<evidence type="ECO:0000256" key="6">
    <source>
        <dbReference type="SAM" id="SignalP"/>
    </source>
</evidence>
<sequence length="176" mass="19805">MLPLISTLVIYGCILVKLLKAKVEFETYCSDQKLETNQNNNGIKHSKAPATRSLSTRSTNVYSKLKLVWTTLLIVSTFSLSWGLCVLYFVTVCAEGCMIIYRQNIGLYMSLFLNSSVNILVMLKLASNPFIYTLRIKAIRSSVDRFLSKVLRRQIGAKSYYVTSLVPTTTIEPTAI</sequence>
<dbReference type="Gene3D" id="1.20.1070.10">
    <property type="entry name" value="Rhodopsin 7-helix transmembrane proteins"/>
    <property type="match status" value="1"/>
</dbReference>
<dbReference type="SUPFAM" id="SSF81321">
    <property type="entry name" value="Family A G protein-coupled receptor-like"/>
    <property type="match status" value="1"/>
</dbReference>
<dbReference type="AlphaFoldDB" id="A0A1I7UCZ8"/>
<keyword evidence="6" id="KW-0732">Signal</keyword>
<dbReference type="Proteomes" id="UP000095282">
    <property type="component" value="Unplaced"/>
</dbReference>
<evidence type="ECO:0000256" key="3">
    <source>
        <dbReference type="ARBA" id="ARBA00022989"/>
    </source>
</evidence>
<keyword evidence="4 5" id="KW-0472">Membrane</keyword>
<accession>A0A1I7UCZ8</accession>
<evidence type="ECO:0000313" key="8">
    <source>
        <dbReference type="Proteomes" id="UP000095282"/>
    </source>
</evidence>
<evidence type="ECO:0000256" key="2">
    <source>
        <dbReference type="ARBA" id="ARBA00022692"/>
    </source>
</evidence>
<keyword evidence="8" id="KW-1185">Reference proteome</keyword>
<evidence type="ECO:0000256" key="1">
    <source>
        <dbReference type="ARBA" id="ARBA00004370"/>
    </source>
</evidence>
<keyword evidence="3 5" id="KW-1133">Transmembrane helix</keyword>
<evidence type="ECO:0000256" key="4">
    <source>
        <dbReference type="ARBA" id="ARBA00023136"/>
    </source>
</evidence>
<reference evidence="9" key="1">
    <citation type="submission" date="2016-11" db="UniProtKB">
        <authorList>
            <consortium name="WormBaseParasite"/>
        </authorList>
    </citation>
    <scope>IDENTIFICATION</scope>
</reference>
<dbReference type="InterPro" id="IPR017452">
    <property type="entry name" value="GPCR_Rhodpsn_7TM"/>
</dbReference>
<feature type="signal peptide" evidence="6">
    <location>
        <begin position="1"/>
        <end position="21"/>
    </location>
</feature>
<evidence type="ECO:0000259" key="7">
    <source>
        <dbReference type="PROSITE" id="PS50262"/>
    </source>
</evidence>
<feature type="transmembrane region" description="Helical" evidence="5">
    <location>
        <begin position="67"/>
        <end position="93"/>
    </location>
</feature>
<dbReference type="STRING" id="1561998.A0A1I7UCZ8"/>
<proteinExistence type="predicted"/>
<dbReference type="GO" id="GO:0016020">
    <property type="term" value="C:membrane"/>
    <property type="evidence" value="ECO:0007669"/>
    <property type="project" value="UniProtKB-SubCell"/>
</dbReference>
<dbReference type="eggNOG" id="KOG3656">
    <property type="taxonomic scope" value="Eukaryota"/>
</dbReference>
<protein>
    <submittedName>
        <fullName evidence="9">G_PROTEIN_RECEP_F1_2 domain-containing protein</fullName>
    </submittedName>
</protein>
<feature type="domain" description="G-protein coupled receptors family 1 profile" evidence="7">
    <location>
        <begin position="1"/>
        <end position="132"/>
    </location>
</feature>
<organism evidence="8 9">
    <name type="scientific">Caenorhabditis tropicalis</name>
    <dbReference type="NCBI Taxonomy" id="1561998"/>
    <lineage>
        <taxon>Eukaryota</taxon>
        <taxon>Metazoa</taxon>
        <taxon>Ecdysozoa</taxon>
        <taxon>Nematoda</taxon>
        <taxon>Chromadorea</taxon>
        <taxon>Rhabditida</taxon>
        <taxon>Rhabditina</taxon>
        <taxon>Rhabditomorpha</taxon>
        <taxon>Rhabditoidea</taxon>
        <taxon>Rhabditidae</taxon>
        <taxon>Peloderinae</taxon>
        <taxon>Caenorhabditis</taxon>
    </lineage>
</organism>
<feature type="chain" id="PRO_5009308749" evidence="6">
    <location>
        <begin position="22"/>
        <end position="176"/>
    </location>
</feature>
<comment type="subcellular location">
    <subcellularLocation>
        <location evidence="1">Membrane</location>
    </subcellularLocation>
</comment>
<evidence type="ECO:0000256" key="5">
    <source>
        <dbReference type="SAM" id="Phobius"/>
    </source>
</evidence>
<name>A0A1I7UCZ8_9PELO</name>
<dbReference type="PROSITE" id="PS50262">
    <property type="entry name" value="G_PROTEIN_RECEP_F1_2"/>
    <property type="match status" value="1"/>
</dbReference>
<evidence type="ECO:0000313" key="9">
    <source>
        <dbReference type="WBParaSite" id="Csp11.Scaffold629.g8089.t1"/>
    </source>
</evidence>